<comment type="caution">
    <text evidence="1">The sequence shown here is derived from an EMBL/GenBank/DDBJ whole genome shotgun (WGS) entry which is preliminary data.</text>
</comment>
<dbReference type="Proteomes" id="UP000193144">
    <property type="component" value="Unassembled WGS sequence"/>
</dbReference>
<dbReference type="STRING" id="1231657.A0A1Y2A8K7"/>
<dbReference type="EMBL" id="MCFA01000005">
    <property type="protein sequence ID" value="ORY18849.1"/>
    <property type="molecule type" value="Genomic_DNA"/>
</dbReference>
<organism evidence="1 2">
    <name type="scientific">Clohesyomyces aquaticus</name>
    <dbReference type="NCBI Taxonomy" id="1231657"/>
    <lineage>
        <taxon>Eukaryota</taxon>
        <taxon>Fungi</taxon>
        <taxon>Dikarya</taxon>
        <taxon>Ascomycota</taxon>
        <taxon>Pezizomycotina</taxon>
        <taxon>Dothideomycetes</taxon>
        <taxon>Pleosporomycetidae</taxon>
        <taxon>Pleosporales</taxon>
        <taxon>Lindgomycetaceae</taxon>
        <taxon>Clohesyomyces</taxon>
    </lineage>
</organism>
<dbReference type="AlphaFoldDB" id="A0A1Y2A8K7"/>
<sequence length="108" mass="12367">MYIWAHPSSVIEPMDALFFQSLLRYVSNVTTGKAKLDPFQIMTTQHASATALVWFPRATWLGPLRWWVPWKIQGAFAWVGGLMGYTPVIETYVDREDWEGYVGGKKKA</sequence>
<reference evidence="1 2" key="1">
    <citation type="submission" date="2016-07" db="EMBL/GenBank/DDBJ databases">
        <title>Pervasive Adenine N6-methylation of Active Genes in Fungi.</title>
        <authorList>
            <consortium name="DOE Joint Genome Institute"/>
            <person name="Mondo S.J."/>
            <person name="Dannebaum R.O."/>
            <person name="Kuo R.C."/>
            <person name="Labutti K."/>
            <person name="Haridas S."/>
            <person name="Kuo A."/>
            <person name="Salamov A."/>
            <person name="Ahrendt S.R."/>
            <person name="Lipzen A."/>
            <person name="Sullivan W."/>
            <person name="Andreopoulos W.B."/>
            <person name="Clum A."/>
            <person name="Lindquist E."/>
            <person name="Daum C."/>
            <person name="Ramamoorthy G.K."/>
            <person name="Gryganskyi A."/>
            <person name="Culley D."/>
            <person name="Magnuson J.K."/>
            <person name="James T.Y."/>
            <person name="O'Malley M.A."/>
            <person name="Stajich J.E."/>
            <person name="Spatafora J.W."/>
            <person name="Visel A."/>
            <person name="Grigoriev I.V."/>
        </authorList>
    </citation>
    <scope>NUCLEOTIDE SEQUENCE [LARGE SCALE GENOMIC DNA]</scope>
    <source>
        <strain evidence="1 2">CBS 115471</strain>
    </source>
</reference>
<evidence type="ECO:0000313" key="2">
    <source>
        <dbReference type="Proteomes" id="UP000193144"/>
    </source>
</evidence>
<dbReference type="OrthoDB" id="9976870at2759"/>
<name>A0A1Y2A8K7_9PLEO</name>
<gene>
    <name evidence="1" type="ORF">BCR34DRAFT_596064</name>
</gene>
<proteinExistence type="predicted"/>
<accession>A0A1Y2A8K7</accession>
<evidence type="ECO:0000313" key="1">
    <source>
        <dbReference type="EMBL" id="ORY18849.1"/>
    </source>
</evidence>
<protein>
    <submittedName>
        <fullName evidence="1">Uncharacterized protein</fullName>
    </submittedName>
</protein>
<keyword evidence="2" id="KW-1185">Reference proteome</keyword>